<feature type="compositionally biased region" description="Basic and acidic residues" evidence="1">
    <location>
        <begin position="937"/>
        <end position="964"/>
    </location>
</feature>
<dbReference type="RefSeq" id="WP_326566064.1">
    <property type="nucleotide sequence ID" value="NZ_CP142149.1"/>
</dbReference>
<feature type="compositionally biased region" description="Gly residues" evidence="1">
    <location>
        <begin position="510"/>
        <end position="525"/>
    </location>
</feature>
<protein>
    <submittedName>
        <fullName evidence="2">Uncharacterized protein</fullName>
    </submittedName>
</protein>
<feature type="region of interest" description="Disordered" evidence="1">
    <location>
        <begin position="1"/>
        <end position="24"/>
    </location>
</feature>
<feature type="compositionally biased region" description="Low complexity" evidence="1">
    <location>
        <begin position="570"/>
        <end position="583"/>
    </location>
</feature>
<dbReference type="Gene3D" id="1.20.1260.20">
    <property type="entry name" value="PPE superfamily"/>
    <property type="match status" value="1"/>
</dbReference>
<organism evidence="2 3">
    <name type="scientific">Amycolatopsis rhabdoformis</name>
    <dbReference type="NCBI Taxonomy" id="1448059"/>
    <lineage>
        <taxon>Bacteria</taxon>
        <taxon>Bacillati</taxon>
        <taxon>Actinomycetota</taxon>
        <taxon>Actinomycetes</taxon>
        <taxon>Pseudonocardiales</taxon>
        <taxon>Pseudonocardiaceae</taxon>
        <taxon>Amycolatopsis</taxon>
    </lineage>
</organism>
<feature type="compositionally biased region" description="Basic and acidic residues" evidence="1">
    <location>
        <begin position="1182"/>
        <end position="1193"/>
    </location>
</feature>
<proteinExistence type="predicted"/>
<dbReference type="SUPFAM" id="SSF140453">
    <property type="entry name" value="EsxAB dimer-like"/>
    <property type="match status" value="1"/>
</dbReference>
<sequence length="1338" mass="137875">MTEANPLVAQAKQDGDGPGPLTAGNGDYGYATGIGVAESAMDAFNGIKDGDWVSGGLGVLSLAGEIAGAAIDPFGYLMSSVASFLMEHVQPLKDMLDSVAGNPPVIQSYADTWGNVAKALQDRQADYTNAVKTGTAEWTGDAADAYRKGAAECAEALGGAATVASAIGTVTMIMGQVVSFVRETVRQLIADLVGKLISWVMEEVFSLGFGTPLVVAQAVTAISKWGEKISGLLTKLCDTMRRVSPLLGKLADVFTKIIKILGKLAGKVTGLDVISTKNIKAGGFAHHTGGGGSGGGSHHSGSDGDGDSPSGEGSDGPDGSDGSHSGDADADGTHSGDPDSGGSRSGDSTSGGSDSDSSHSGDSTSGDSDSGSSHSRDGDTASSSPDGGSPSTRDGSSGDSSRRSTGNGTHDGDTGGAGGDNSASTSSGDSPSVGSSTPRSTSGSSGGGSSSHADSAPSSPSHAGSSSPSGGGSSAPSHTGDAPSAHTGDAPSPSHASNPPSGGSAPHSSGGSGGGAPAHSGGGTSAGSSPSSHQSAGDNSTSASGYAPPKVDEPAPSAPAPRTGDGTGPSGSSTPNQPVAGGLPPQGGGAPAGSPSGGAPGGTPAARPGSGGGWTGTPGSPGARTPEPSGPRAGGPDRGPSSRRPGEGPEPSGRRPDSGSPRRPGDPNTRSPQGPDGSRRPGDPAAGGPRRPGDVPEPVARGGSPTATRPEADSPHRTPDGKPADRTPRRGEPGDGAPHHSEPDDRAPRHNEPDDRAPHHDSDGSPEHHDPEHHENPEHHDGHDNPDHHDTADHDGGPHHDSPDHGEPLTPDEVNQHHSESTPAGSSYHRGDTELGDLPHRVQPDPDGRYTVDVHVTSDGHARIGDRHYTPEEFADVLRHNADYDGRPIRLIGCDAGSNDFANRLSRELDTDVMAPTKPAWTDSHGRVFSSDYEIGPDGRMRPRIPPDGEWSVHHPDGTSHHAGQDGFAPESHHHDPSDVDADSAHARGDGDDVNGGVPEEEFAPPPATRTYNPDSPEFDRRFVDWDRADDADFTGPRHREGHPDIDSPRDLDDVPARTSNTAPDPDGVPQTLHGERPLAGNAEYHVTYQNGSSTRFYTDADGHVTHVEATPGTSTPNHNPDLRYPLIPGAQYRVPNFHDPAKSWTFHIGENGKPDAMTGDPSFRGQDDTFRDVNSQNRSGGEGKEAFADHPEYGDKYEKVRWAGGHLAANEMGGPGEYVNMHPQMAASNSGNYRDGWIHEASWRNQETALGKFANTEGQDIQHYQVAMHGDSNGVPESVTMRWQEVVYKTDSSGHVVLEDGKPVEISRVTKEREFPNNPADINFGKNRQYSDRSRAR</sequence>
<feature type="region of interest" description="Disordered" evidence="1">
    <location>
        <begin position="932"/>
        <end position="1076"/>
    </location>
</feature>
<reference evidence="2 3" key="1">
    <citation type="journal article" date="2015" name="Int. J. Syst. Evol. Microbiol.">
        <title>Amycolatopsis rhabdoformis sp. nov., an actinomycete isolated from a tropical forest soil.</title>
        <authorList>
            <person name="Souza W.R."/>
            <person name="Silva R.E."/>
            <person name="Goodfellow M."/>
            <person name="Busarakam K."/>
            <person name="Figueiro F.S."/>
            <person name="Ferreira D."/>
            <person name="Rodrigues-Filho E."/>
            <person name="Moraes L.A.B."/>
            <person name="Zucchi T.D."/>
        </authorList>
    </citation>
    <scope>NUCLEOTIDE SEQUENCE [LARGE SCALE GENOMIC DNA]</scope>
    <source>
        <strain evidence="2 3">NCIMB 14900</strain>
    </source>
</reference>
<feature type="compositionally biased region" description="Low complexity" evidence="1">
    <location>
        <begin position="490"/>
        <end position="509"/>
    </location>
</feature>
<feature type="compositionally biased region" description="Low complexity" evidence="1">
    <location>
        <begin position="338"/>
        <end position="373"/>
    </location>
</feature>
<evidence type="ECO:0000256" key="1">
    <source>
        <dbReference type="SAM" id="MobiDB-lite"/>
    </source>
</evidence>
<evidence type="ECO:0000313" key="3">
    <source>
        <dbReference type="Proteomes" id="UP001330812"/>
    </source>
</evidence>
<feature type="compositionally biased region" description="Basic and acidic residues" evidence="1">
    <location>
        <begin position="971"/>
        <end position="991"/>
    </location>
</feature>
<feature type="compositionally biased region" description="Low complexity" evidence="1">
    <location>
        <begin position="450"/>
        <end position="480"/>
    </location>
</feature>
<evidence type="ECO:0000313" key="2">
    <source>
        <dbReference type="EMBL" id="WSE27054.1"/>
    </source>
</evidence>
<feature type="compositionally biased region" description="Basic and acidic residues" evidence="1">
    <location>
        <begin position="829"/>
        <end position="850"/>
    </location>
</feature>
<dbReference type="Proteomes" id="UP001330812">
    <property type="component" value="Chromosome"/>
</dbReference>
<feature type="compositionally biased region" description="Basic and acidic residues" evidence="1">
    <location>
        <begin position="644"/>
        <end position="657"/>
    </location>
</feature>
<gene>
    <name evidence="2" type="ORF">VSH64_29820</name>
</gene>
<feature type="compositionally biased region" description="Basic and acidic residues" evidence="1">
    <location>
        <begin position="710"/>
        <end position="807"/>
    </location>
</feature>
<dbReference type="InterPro" id="IPR038332">
    <property type="entry name" value="PPE_sf"/>
</dbReference>
<feature type="compositionally biased region" description="Gly residues" evidence="1">
    <location>
        <begin position="288"/>
        <end position="298"/>
    </location>
</feature>
<feature type="compositionally biased region" description="Low complexity" evidence="1">
    <location>
        <begin position="420"/>
        <end position="443"/>
    </location>
</feature>
<accession>A0ABZ1HYY9</accession>
<name>A0ABZ1HYY9_9PSEU</name>
<feature type="compositionally biased region" description="Basic and acidic residues" evidence="1">
    <location>
        <begin position="1018"/>
        <end position="1056"/>
    </location>
</feature>
<feature type="compositionally biased region" description="Gly residues" evidence="1">
    <location>
        <begin position="584"/>
        <end position="601"/>
    </location>
</feature>
<feature type="compositionally biased region" description="Basic and acidic residues" evidence="1">
    <location>
        <begin position="324"/>
        <end position="337"/>
    </location>
</feature>
<feature type="region of interest" description="Disordered" evidence="1">
    <location>
        <begin position="285"/>
        <end position="850"/>
    </location>
</feature>
<keyword evidence="3" id="KW-1185">Reference proteome</keyword>
<feature type="compositionally biased region" description="Low complexity" evidence="1">
    <location>
        <begin position="526"/>
        <end position="537"/>
    </location>
</feature>
<feature type="region of interest" description="Disordered" evidence="1">
    <location>
        <begin position="1310"/>
        <end position="1338"/>
    </location>
</feature>
<dbReference type="InterPro" id="IPR036689">
    <property type="entry name" value="ESAT-6-like_sf"/>
</dbReference>
<dbReference type="EMBL" id="CP142149">
    <property type="protein sequence ID" value="WSE27054.1"/>
    <property type="molecule type" value="Genomic_DNA"/>
</dbReference>
<feature type="compositionally biased region" description="Low complexity" evidence="1">
    <location>
        <begin position="380"/>
        <end position="408"/>
    </location>
</feature>
<feature type="region of interest" description="Disordered" evidence="1">
    <location>
        <begin position="1163"/>
        <end position="1193"/>
    </location>
</feature>